<accession>A0A3E0VEN8</accession>
<dbReference type="InterPro" id="IPR004808">
    <property type="entry name" value="AP_endonuc_1"/>
</dbReference>
<dbReference type="OrthoDB" id="9803914at2"/>
<proteinExistence type="inferred from homology"/>
<evidence type="ECO:0000256" key="4">
    <source>
        <dbReference type="ARBA" id="ARBA00022842"/>
    </source>
</evidence>
<dbReference type="PANTHER" id="PTHR43250">
    <property type="entry name" value="EXODEOXYRIBONUCLEASE III"/>
    <property type="match status" value="1"/>
</dbReference>
<keyword evidence="2 6" id="KW-0479">Metal-binding</keyword>
<keyword evidence="4 6" id="KW-0460">Magnesium</keyword>
<feature type="binding site" evidence="6">
    <location>
        <position position="159"/>
    </location>
    <ligand>
        <name>Mg(2+)</name>
        <dbReference type="ChEBI" id="CHEBI:18420"/>
        <label>1</label>
    </ligand>
</feature>
<organism evidence="9 10">
    <name type="scientific">Subtercola boreus</name>
    <dbReference type="NCBI Taxonomy" id="120213"/>
    <lineage>
        <taxon>Bacteria</taxon>
        <taxon>Bacillati</taxon>
        <taxon>Actinomycetota</taxon>
        <taxon>Actinomycetes</taxon>
        <taxon>Micrococcales</taxon>
        <taxon>Microbacteriaceae</taxon>
        <taxon>Subtercola</taxon>
    </lineage>
</organism>
<gene>
    <name evidence="9" type="ORF">B7R54_03480</name>
</gene>
<feature type="site" description="Transition state stabilizer" evidence="7">
    <location>
        <position position="159"/>
    </location>
</feature>
<feature type="site" description="Interaction with DNA substrate" evidence="7">
    <location>
        <position position="275"/>
    </location>
</feature>
<reference evidence="9 10" key="1">
    <citation type="submission" date="2017-04" db="EMBL/GenBank/DDBJ databases">
        <title>Comparative genome analysis of Subtercola boreus.</title>
        <authorList>
            <person name="Cho Y.-J."/>
            <person name="Cho A."/>
            <person name="Kim O.-S."/>
            <person name="Lee J.-I."/>
        </authorList>
    </citation>
    <scope>NUCLEOTIDE SEQUENCE [LARGE SCALE GENOMIC DNA]</scope>
    <source>
        <strain evidence="9 10">K300</strain>
    </source>
</reference>
<comment type="similarity">
    <text evidence="1">Belongs to the DNA repair enzymes AP/ExoA family.</text>
</comment>
<sequence>MSSGTTNLRIASINTNGIRAAFRKGMGAWLDARDVDILAIQEVRASTEDIEGLLGPEWNILHDAATAKGRAGVALASRAAASIHRVAIGEEEFDSAGRWLEADYEVNGQIVTVVSAYVHSGEDGTPKQVEKYRFLDGMAARLPEIAAHSPLAVVVGDLNVGHRTLDIRNWKGNVKRAGFLPKERAYFDRFFGEAGATVEGVDGSTGPGLGWVDIGRQQAGEVDGPYTWWSWRGQAFDNDTGWRIDYQMATPGLAARVTGYSVDRAAAHDERWSDHTPVVVDYAI</sequence>
<name>A0A3E0VEN8_9MICO</name>
<feature type="active site" description="Proton donor/acceptor" evidence="5">
    <location>
        <position position="157"/>
    </location>
</feature>
<evidence type="ECO:0000313" key="10">
    <source>
        <dbReference type="Proteomes" id="UP000256486"/>
    </source>
</evidence>
<evidence type="ECO:0000256" key="3">
    <source>
        <dbReference type="ARBA" id="ARBA00022801"/>
    </source>
</evidence>
<evidence type="ECO:0000256" key="7">
    <source>
        <dbReference type="PIRSR" id="PIRSR604808-3"/>
    </source>
</evidence>
<dbReference type="InterPro" id="IPR005135">
    <property type="entry name" value="Endo/exonuclease/phosphatase"/>
</dbReference>
<evidence type="ECO:0000256" key="2">
    <source>
        <dbReference type="ARBA" id="ARBA00022723"/>
    </source>
</evidence>
<dbReference type="Pfam" id="PF03372">
    <property type="entry name" value="Exo_endo_phos"/>
    <property type="match status" value="1"/>
</dbReference>
<dbReference type="PANTHER" id="PTHR43250:SF2">
    <property type="entry name" value="EXODEOXYRIBONUCLEASE III"/>
    <property type="match status" value="1"/>
</dbReference>
<dbReference type="Proteomes" id="UP000256486">
    <property type="component" value="Unassembled WGS sequence"/>
</dbReference>
<dbReference type="RefSeq" id="WP_116413796.1">
    <property type="nucleotide sequence ID" value="NZ_NBWZ01000001.1"/>
</dbReference>
<evidence type="ECO:0000256" key="6">
    <source>
        <dbReference type="PIRSR" id="PIRSR604808-2"/>
    </source>
</evidence>
<dbReference type="Gene3D" id="3.60.10.10">
    <property type="entry name" value="Endonuclease/exonuclease/phosphatase"/>
    <property type="match status" value="1"/>
</dbReference>
<dbReference type="GO" id="GO:0008311">
    <property type="term" value="F:double-stranded DNA 3'-5' DNA exonuclease activity"/>
    <property type="evidence" value="ECO:0007669"/>
    <property type="project" value="InterPro"/>
</dbReference>
<dbReference type="InterPro" id="IPR037493">
    <property type="entry name" value="ExoIII-like"/>
</dbReference>
<evidence type="ECO:0000256" key="5">
    <source>
        <dbReference type="PIRSR" id="PIRSR604808-1"/>
    </source>
</evidence>
<feature type="binding site" evidence="6">
    <location>
        <position position="14"/>
    </location>
    <ligand>
        <name>Mg(2+)</name>
        <dbReference type="ChEBI" id="CHEBI:18420"/>
        <label>1</label>
    </ligand>
</feature>
<protein>
    <submittedName>
        <fullName evidence="9">Exodeoxyribonuclease III</fullName>
    </submittedName>
</protein>
<evidence type="ECO:0000313" key="9">
    <source>
        <dbReference type="EMBL" id="RFA08386.1"/>
    </source>
</evidence>
<dbReference type="GO" id="GO:0046872">
    <property type="term" value="F:metal ion binding"/>
    <property type="evidence" value="ECO:0007669"/>
    <property type="project" value="UniProtKB-KW"/>
</dbReference>
<keyword evidence="6" id="KW-0464">Manganese</keyword>
<feature type="domain" description="Endonuclease/exonuclease/phosphatase" evidence="8">
    <location>
        <begin position="11"/>
        <end position="275"/>
    </location>
</feature>
<evidence type="ECO:0000256" key="1">
    <source>
        <dbReference type="ARBA" id="ARBA00007092"/>
    </source>
</evidence>
<feature type="site" description="Important for catalytic activity" evidence="7">
    <location>
        <position position="245"/>
    </location>
</feature>
<dbReference type="InterPro" id="IPR036691">
    <property type="entry name" value="Endo/exonu/phosph_ase_sf"/>
</dbReference>
<dbReference type="SUPFAM" id="SSF56219">
    <property type="entry name" value="DNase I-like"/>
    <property type="match status" value="1"/>
</dbReference>
<feature type="binding site" evidence="6">
    <location>
        <position position="157"/>
    </location>
    <ligand>
        <name>Mg(2+)</name>
        <dbReference type="ChEBI" id="CHEBI:18420"/>
        <label>1</label>
    </ligand>
</feature>
<feature type="active site" evidence="5">
    <location>
        <position position="117"/>
    </location>
</feature>
<keyword evidence="3" id="KW-0378">Hydrolase</keyword>
<feature type="binding site" evidence="6">
    <location>
        <position position="275"/>
    </location>
    <ligand>
        <name>Mg(2+)</name>
        <dbReference type="ChEBI" id="CHEBI:18420"/>
        <label>1</label>
    </ligand>
</feature>
<comment type="cofactor">
    <cofactor evidence="6">
        <name>Mg(2+)</name>
        <dbReference type="ChEBI" id="CHEBI:18420"/>
    </cofactor>
    <cofactor evidence="6">
        <name>Mn(2+)</name>
        <dbReference type="ChEBI" id="CHEBI:29035"/>
    </cofactor>
    <text evidence="6">Probably binds two magnesium or manganese ions per subunit.</text>
</comment>
<evidence type="ECO:0000259" key="8">
    <source>
        <dbReference type="Pfam" id="PF03372"/>
    </source>
</evidence>
<keyword evidence="10" id="KW-1185">Reference proteome</keyword>
<dbReference type="EMBL" id="NBWZ01000001">
    <property type="protein sequence ID" value="RFA08386.1"/>
    <property type="molecule type" value="Genomic_DNA"/>
</dbReference>
<feature type="binding site" evidence="6">
    <location>
        <position position="274"/>
    </location>
    <ligand>
        <name>Mg(2+)</name>
        <dbReference type="ChEBI" id="CHEBI:18420"/>
        <label>1</label>
    </ligand>
</feature>
<feature type="binding site" evidence="6">
    <location>
        <position position="42"/>
    </location>
    <ligand>
        <name>Mg(2+)</name>
        <dbReference type="ChEBI" id="CHEBI:18420"/>
        <label>1</label>
    </ligand>
</feature>
<dbReference type="PROSITE" id="PS51435">
    <property type="entry name" value="AP_NUCLEASE_F1_4"/>
    <property type="match status" value="1"/>
</dbReference>
<comment type="caution">
    <text evidence="9">The sequence shown here is derived from an EMBL/GenBank/DDBJ whole genome shotgun (WGS) entry which is preliminary data.</text>
</comment>
<feature type="active site" description="Proton acceptor" evidence="5">
    <location>
        <position position="275"/>
    </location>
</feature>
<dbReference type="NCBIfam" id="TIGR00633">
    <property type="entry name" value="xth"/>
    <property type="match status" value="1"/>
</dbReference>
<dbReference type="GO" id="GO:0006281">
    <property type="term" value="P:DNA repair"/>
    <property type="evidence" value="ECO:0007669"/>
    <property type="project" value="InterPro"/>
</dbReference>
<dbReference type="AlphaFoldDB" id="A0A3E0VEN8"/>